<keyword evidence="2" id="KW-0732">Signal</keyword>
<accession>A0ABR1QE00</accession>
<dbReference type="RefSeq" id="XP_066700266.1">
    <property type="nucleotide sequence ID" value="XM_066844154.1"/>
</dbReference>
<comment type="caution">
    <text evidence="3">The sequence shown here is derived from an EMBL/GenBank/DDBJ whole genome shotgun (WGS) entry which is preliminary data.</text>
</comment>
<evidence type="ECO:0000256" key="2">
    <source>
        <dbReference type="SAM" id="SignalP"/>
    </source>
</evidence>
<sequence length="152" mass="15058">MHAPSFVVLAAGAMSASAAYMVEEPHSTTTSTSTLTHFVTITKCNPTNTLCPLYSPTTTPSPVVSFPALNSTTPAAFPTAYYNTTTPKSTLATPTPATLTSVAAVPSEPAGGNNGGSGYPTAPAPSPVPTGGAASVQAGLMMVMGAVAALVL</sequence>
<organism evidence="3 4">
    <name type="scientific">Apiospora aurea</name>
    <dbReference type="NCBI Taxonomy" id="335848"/>
    <lineage>
        <taxon>Eukaryota</taxon>
        <taxon>Fungi</taxon>
        <taxon>Dikarya</taxon>
        <taxon>Ascomycota</taxon>
        <taxon>Pezizomycotina</taxon>
        <taxon>Sordariomycetes</taxon>
        <taxon>Xylariomycetidae</taxon>
        <taxon>Amphisphaeriales</taxon>
        <taxon>Apiosporaceae</taxon>
        <taxon>Apiospora</taxon>
    </lineage>
</organism>
<evidence type="ECO:0000256" key="1">
    <source>
        <dbReference type="SAM" id="MobiDB-lite"/>
    </source>
</evidence>
<name>A0ABR1QE00_9PEZI</name>
<protein>
    <recommendedName>
        <fullName evidence="5">GPI anchored serine-rich protein</fullName>
    </recommendedName>
</protein>
<proteinExistence type="predicted"/>
<feature type="chain" id="PRO_5046380992" description="GPI anchored serine-rich protein" evidence="2">
    <location>
        <begin position="19"/>
        <end position="152"/>
    </location>
</feature>
<keyword evidence="4" id="KW-1185">Reference proteome</keyword>
<dbReference type="GeneID" id="92077216"/>
<dbReference type="Proteomes" id="UP001391051">
    <property type="component" value="Unassembled WGS sequence"/>
</dbReference>
<dbReference type="EMBL" id="JAQQWE010000005">
    <property type="protein sequence ID" value="KAK7952204.1"/>
    <property type="molecule type" value="Genomic_DNA"/>
</dbReference>
<feature type="signal peptide" evidence="2">
    <location>
        <begin position="1"/>
        <end position="18"/>
    </location>
</feature>
<reference evidence="3 4" key="1">
    <citation type="submission" date="2023-01" db="EMBL/GenBank/DDBJ databases">
        <title>Analysis of 21 Apiospora genomes using comparative genomics revels a genus with tremendous synthesis potential of carbohydrate active enzymes and secondary metabolites.</title>
        <authorList>
            <person name="Sorensen T."/>
        </authorList>
    </citation>
    <scope>NUCLEOTIDE SEQUENCE [LARGE SCALE GENOMIC DNA]</scope>
    <source>
        <strain evidence="3 4">CBS 24483</strain>
    </source>
</reference>
<feature type="region of interest" description="Disordered" evidence="1">
    <location>
        <begin position="104"/>
        <end position="132"/>
    </location>
</feature>
<evidence type="ECO:0008006" key="5">
    <source>
        <dbReference type="Google" id="ProtNLM"/>
    </source>
</evidence>
<evidence type="ECO:0000313" key="3">
    <source>
        <dbReference type="EMBL" id="KAK7952204.1"/>
    </source>
</evidence>
<gene>
    <name evidence="3" type="ORF">PG986_007932</name>
</gene>
<evidence type="ECO:0000313" key="4">
    <source>
        <dbReference type="Proteomes" id="UP001391051"/>
    </source>
</evidence>